<dbReference type="InterPro" id="IPR014747">
    <property type="entry name" value="Bac_photo_RC_H_C"/>
</dbReference>
<proteinExistence type="predicted"/>
<name>A0ABS2AQ81_9ACTN</name>
<reference evidence="2 3" key="1">
    <citation type="submission" date="2021-01" db="EMBL/GenBank/DDBJ databases">
        <title>Actinoplanes sp. nov. LDG1-06 isolated from lichen.</title>
        <authorList>
            <person name="Saeng-In P."/>
            <person name="Phongsopitanun W."/>
            <person name="Kanchanasin P."/>
            <person name="Yuki M."/>
            <person name="Kudo T."/>
            <person name="Ohkuma M."/>
            <person name="Tanasupawat S."/>
        </authorList>
    </citation>
    <scope>NUCLEOTIDE SEQUENCE [LARGE SCALE GENOMIC DNA]</scope>
    <source>
        <strain evidence="2 3">LDG1-06</strain>
    </source>
</reference>
<accession>A0ABS2AQ81</accession>
<protein>
    <submittedName>
        <fullName evidence="2">PRC-barrel domain-containing protein</fullName>
    </submittedName>
</protein>
<dbReference type="SUPFAM" id="SSF50346">
    <property type="entry name" value="PRC-barrel domain"/>
    <property type="match status" value="1"/>
</dbReference>
<gene>
    <name evidence="2" type="ORF">JIG36_41620</name>
</gene>
<comment type="caution">
    <text evidence="2">The sequence shown here is derived from an EMBL/GenBank/DDBJ whole genome shotgun (WGS) entry which is preliminary data.</text>
</comment>
<dbReference type="InterPro" id="IPR011033">
    <property type="entry name" value="PRC_barrel-like_sf"/>
</dbReference>
<organism evidence="2 3">
    <name type="scientific">Paractinoplanes ovalisporus</name>
    <dbReference type="NCBI Taxonomy" id="2810368"/>
    <lineage>
        <taxon>Bacteria</taxon>
        <taxon>Bacillati</taxon>
        <taxon>Actinomycetota</taxon>
        <taxon>Actinomycetes</taxon>
        <taxon>Micromonosporales</taxon>
        <taxon>Micromonosporaceae</taxon>
        <taxon>Paractinoplanes</taxon>
    </lineage>
</organism>
<dbReference type="InterPro" id="IPR027275">
    <property type="entry name" value="PRC-brl_dom"/>
</dbReference>
<dbReference type="Proteomes" id="UP000632138">
    <property type="component" value="Unassembled WGS sequence"/>
</dbReference>
<feature type="domain" description="PRC-barrel" evidence="1">
    <location>
        <begin position="18"/>
        <end position="90"/>
    </location>
</feature>
<dbReference type="PANTHER" id="PTHR36505:SF1">
    <property type="entry name" value="BLR1072 PROTEIN"/>
    <property type="match status" value="1"/>
</dbReference>
<dbReference type="RefSeq" id="WP_203382267.1">
    <property type="nucleotide sequence ID" value="NZ_JAENHP010000023.1"/>
</dbReference>
<keyword evidence="3" id="KW-1185">Reference proteome</keyword>
<sequence length="131" mass="14571">MTTLQPLKETDQIVADPAQDIRGRRVVDSDGSEVGTVADLLVDAEESRVRFLNVAHGGILGFGATSSFIPIDAVREVTDDEVRIDTSKDRVSGAPRFDPELAERDYLEEVYGYYGHTPFWSPGYFYPGFPR</sequence>
<dbReference type="Gene3D" id="3.90.50.10">
    <property type="entry name" value="Photosynthetic Reaction Center, subunit H, domain 2"/>
    <property type="match status" value="1"/>
</dbReference>
<evidence type="ECO:0000259" key="1">
    <source>
        <dbReference type="Pfam" id="PF05239"/>
    </source>
</evidence>
<dbReference type="EMBL" id="JAENHP010000023">
    <property type="protein sequence ID" value="MBM2622022.1"/>
    <property type="molecule type" value="Genomic_DNA"/>
</dbReference>
<dbReference type="Pfam" id="PF05239">
    <property type="entry name" value="PRC"/>
    <property type="match status" value="1"/>
</dbReference>
<dbReference type="PANTHER" id="PTHR36505">
    <property type="entry name" value="BLR1072 PROTEIN"/>
    <property type="match status" value="1"/>
</dbReference>
<evidence type="ECO:0000313" key="2">
    <source>
        <dbReference type="EMBL" id="MBM2622022.1"/>
    </source>
</evidence>
<evidence type="ECO:0000313" key="3">
    <source>
        <dbReference type="Proteomes" id="UP000632138"/>
    </source>
</evidence>